<dbReference type="Proteomes" id="UP000306340">
    <property type="component" value="Unassembled WGS sequence"/>
</dbReference>
<evidence type="ECO:0000313" key="8">
    <source>
        <dbReference type="Proteomes" id="UP000306340"/>
    </source>
</evidence>
<feature type="transmembrane region" description="Helical" evidence="5">
    <location>
        <begin position="110"/>
        <end position="129"/>
    </location>
</feature>
<feature type="transmembrane region" description="Helical" evidence="5">
    <location>
        <begin position="6"/>
        <end position="23"/>
    </location>
</feature>
<gene>
    <name evidence="7" type="ORF">FAZ78_20660</name>
</gene>
<evidence type="ECO:0000313" key="7">
    <source>
        <dbReference type="EMBL" id="TKA94745.1"/>
    </source>
</evidence>
<dbReference type="PANTHER" id="PTHR43280">
    <property type="entry name" value="ARAC-FAMILY TRANSCRIPTIONAL REGULATOR"/>
    <property type="match status" value="1"/>
</dbReference>
<dbReference type="SUPFAM" id="SSF46689">
    <property type="entry name" value="Homeodomain-like"/>
    <property type="match status" value="1"/>
</dbReference>
<evidence type="ECO:0000256" key="5">
    <source>
        <dbReference type="SAM" id="Phobius"/>
    </source>
</evidence>
<dbReference type="EMBL" id="SWAU01000290">
    <property type="protein sequence ID" value="TKA94745.1"/>
    <property type="molecule type" value="Genomic_DNA"/>
</dbReference>
<dbReference type="AlphaFoldDB" id="A0A4U0YSR3"/>
<dbReference type="PANTHER" id="PTHR43280:SF29">
    <property type="entry name" value="ARAC-FAMILY TRANSCRIPTIONAL REGULATOR"/>
    <property type="match status" value="1"/>
</dbReference>
<protein>
    <submittedName>
        <fullName evidence="7">Helix-turn-helix transcriptional regulator</fullName>
    </submittedName>
</protein>
<dbReference type="GO" id="GO:0003700">
    <property type="term" value="F:DNA-binding transcription factor activity"/>
    <property type="evidence" value="ECO:0007669"/>
    <property type="project" value="InterPro"/>
</dbReference>
<feature type="region of interest" description="Disordered" evidence="4">
    <location>
        <begin position="317"/>
        <end position="355"/>
    </location>
</feature>
<name>A0A4U0YSR3_9RHOB</name>
<organism evidence="7 8">
    <name type="scientific">Cereibacter changlensis</name>
    <dbReference type="NCBI Taxonomy" id="402884"/>
    <lineage>
        <taxon>Bacteria</taxon>
        <taxon>Pseudomonadati</taxon>
        <taxon>Pseudomonadota</taxon>
        <taxon>Alphaproteobacteria</taxon>
        <taxon>Rhodobacterales</taxon>
        <taxon>Paracoccaceae</taxon>
        <taxon>Cereibacter</taxon>
    </lineage>
</organism>
<dbReference type="InterPro" id="IPR018060">
    <property type="entry name" value="HTH_AraC"/>
</dbReference>
<evidence type="ECO:0000256" key="4">
    <source>
        <dbReference type="SAM" id="MobiDB-lite"/>
    </source>
</evidence>
<dbReference type="PROSITE" id="PS01124">
    <property type="entry name" value="HTH_ARAC_FAMILY_2"/>
    <property type="match status" value="1"/>
</dbReference>
<dbReference type="InterPro" id="IPR009057">
    <property type="entry name" value="Homeodomain-like_sf"/>
</dbReference>
<dbReference type="SMART" id="SM00342">
    <property type="entry name" value="HTH_ARAC"/>
    <property type="match status" value="1"/>
</dbReference>
<dbReference type="Pfam" id="PF12833">
    <property type="entry name" value="HTH_18"/>
    <property type="match status" value="1"/>
</dbReference>
<proteinExistence type="predicted"/>
<keyword evidence="2" id="KW-0238">DNA-binding</keyword>
<keyword evidence="5" id="KW-0472">Membrane</keyword>
<keyword evidence="1" id="KW-0805">Transcription regulation</keyword>
<feature type="transmembrane region" description="Helical" evidence="5">
    <location>
        <begin position="30"/>
        <end position="52"/>
    </location>
</feature>
<keyword evidence="5" id="KW-0812">Transmembrane</keyword>
<keyword evidence="5" id="KW-1133">Transmembrane helix</keyword>
<feature type="transmembrane region" description="Helical" evidence="5">
    <location>
        <begin position="176"/>
        <end position="195"/>
    </location>
</feature>
<comment type="caution">
    <text evidence="7">The sequence shown here is derived from an EMBL/GenBank/DDBJ whole genome shotgun (WGS) entry which is preliminary data.</text>
</comment>
<evidence type="ECO:0000256" key="1">
    <source>
        <dbReference type="ARBA" id="ARBA00023015"/>
    </source>
</evidence>
<evidence type="ECO:0000259" key="6">
    <source>
        <dbReference type="PROSITE" id="PS01124"/>
    </source>
</evidence>
<feature type="domain" description="HTH araC/xylS-type" evidence="6">
    <location>
        <begin position="231"/>
        <end position="328"/>
    </location>
</feature>
<feature type="transmembrane region" description="Helical" evidence="5">
    <location>
        <begin position="86"/>
        <end position="104"/>
    </location>
</feature>
<feature type="transmembrane region" description="Helical" evidence="5">
    <location>
        <begin position="150"/>
        <end position="170"/>
    </location>
</feature>
<evidence type="ECO:0000256" key="2">
    <source>
        <dbReference type="ARBA" id="ARBA00023125"/>
    </source>
</evidence>
<accession>A0A4U0YSR3</accession>
<sequence>MPMLPVPAFVALVLGYLALRTLLSGGKPLLVVFLTACAVQAALVALVGGYGLDGLRPVLPVSATMIPPLGWITFQDALISRVSLRAMALHGTAPAFTLFCRVFAPETTDVVVSLVFLGYGASILLQLRARSDMPLARLDAGRVPVVIWQVLGWALIVSALSDVLIALAYATGNADWAGWIISVFSSLVLLVLGLLSGSPAASGAEEGEGEPLSAPSPHSVAEDAGILARLDTFLAHEPVHLDPNLTLARLARRLHLPEKRLSSAVNRVTGSNVSRHINAWRIRHACRLIEDGSTVTEAMLESGFNTKSNFNREFRRVTGKAPSQWQRGEEHSSKGTNVADGSFNGQAAGSSAGRG</sequence>
<dbReference type="Gene3D" id="1.10.10.60">
    <property type="entry name" value="Homeodomain-like"/>
    <property type="match status" value="1"/>
</dbReference>
<reference evidence="7 8" key="1">
    <citation type="submission" date="2019-04" db="EMBL/GenBank/DDBJ databases">
        <title>Crypto-aerobic microbial life in anoxic (sulfidic) marine sediments.</title>
        <authorList>
            <person name="Bhattacharya S."/>
            <person name="Roy C."/>
            <person name="Mondal N."/>
            <person name="Sarkar J."/>
            <person name="Mandal S."/>
            <person name="Rameez M.J."/>
            <person name="Ghosh W."/>
        </authorList>
    </citation>
    <scope>NUCLEOTIDE SEQUENCE [LARGE SCALE GENOMIC DNA]</scope>
    <source>
        <strain evidence="7 8">SBBC</strain>
    </source>
</reference>
<keyword evidence="3" id="KW-0804">Transcription</keyword>
<dbReference type="GO" id="GO:0043565">
    <property type="term" value="F:sequence-specific DNA binding"/>
    <property type="evidence" value="ECO:0007669"/>
    <property type="project" value="InterPro"/>
</dbReference>
<evidence type="ECO:0000256" key="3">
    <source>
        <dbReference type="ARBA" id="ARBA00023163"/>
    </source>
</evidence>